<proteinExistence type="predicted"/>
<name>A0A2I6SBU0_9VIRU</name>
<reference evidence="1" key="2">
    <citation type="journal article" date="2018" name="Genome Announc.">
        <title>First Report of a Complete Genome Sequence of White spot syndrome virus from India.</title>
        <authorList>
            <person name="Vinaya Kumar K."/>
            <person name="Shekhar M.S."/>
            <person name="Otta S.K."/>
            <person name="Karthic K."/>
            <person name="Ashok Kumar J."/>
            <person name="Gopikrishna G."/>
            <person name="Vijayan K.K."/>
        </authorList>
    </citation>
    <scope>NUCLEOTIDE SEQUENCE</scope>
    <source>
        <strain evidence="1">IN_AP4RU</strain>
    </source>
</reference>
<reference evidence="1" key="1">
    <citation type="submission" date="2017-12" db="EMBL/GenBank/DDBJ databases">
        <authorList>
            <person name="Katneni V.K."/>
            <person name="Shekhar M.S."/>
            <person name="Otta S.K."/>
            <person name="Karthic K."/>
            <person name="Jangam A.K."/>
            <person name="Gopikrishna G."/>
            <person name="Vijayan K.K."/>
        </authorList>
    </citation>
    <scope>NUCLEOTIDE SEQUENCE [LARGE SCALE GENOMIC DNA]</scope>
    <source>
        <strain evidence="1">IN_AP4RU</strain>
    </source>
</reference>
<accession>A0A2I6SBU0</accession>
<evidence type="ECO:0000313" key="1">
    <source>
        <dbReference type="EMBL" id="AUO15043.1"/>
    </source>
</evidence>
<protein>
    <submittedName>
        <fullName evidence="1">WSSV219</fullName>
    </submittedName>
</protein>
<dbReference type="EMBL" id="MG702567">
    <property type="protein sequence ID" value="AUO15043.1"/>
    <property type="molecule type" value="Genomic_DNA"/>
</dbReference>
<organism evidence="1">
    <name type="scientific">White spot syndrome virus</name>
    <dbReference type="NCBI Taxonomy" id="342409"/>
    <lineage>
        <taxon>Viruses</taxon>
        <taxon>Viruses incertae sedis</taxon>
        <taxon>Naldaviricetes</taxon>
        <taxon>Nimaviridae</taxon>
        <taxon>Whispovirus</taxon>
    </lineage>
</organism>
<sequence>MAAIIPILVNSLTKGIQFVERRDAGVGMMNIAHERLAVAGLLFAKKTYHMLHFNENSAAFNDMIKLKSTDNNNKFASFIKRPSHADGYVVPHNPSLILRAAEDPLVRN</sequence>
<dbReference type="Proteomes" id="UP000267352">
    <property type="component" value="Segment"/>
</dbReference>